<dbReference type="HOGENOM" id="CLU_126654_0_0_1"/>
<sequence>MAEKTTTTAEIRAEGLDAGQLARDGLTATDRHGSALMTFDAKAEARLRLKIDLLVVPVVALIFLFSFIDRANIGNARLAGLEKELGLKGNDFNAINSIFFVAYILFVTPLNLVCKMVGPGWYLPVVTLAFGFTSIGTAYVHNFSQLAGVRFLLGVFEAGIMPGTAYYVGHILSCTKGRHM</sequence>
<feature type="transmembrane region" description="Helical" evidence="6">
    <location>
        <begin position="121"/>
        <end position="141"/>
    </location>
</feature>
<evidence type="ECO:0000313" key="8">
    <source>
        <dbReference type="EMBL" id="ETS84883.1"/>
    </source>
</evidence>
<dbReference type="PANTHER" id="PTHR43791:SF48">
    <property type="entry name" value="TRANSPORTER, PUTATIVE (AFU_ORTHOLOGUE AFUA_4G01000)-RELATED"/>
    <property type="match status" value="1"/>
</dbReference>
<feature type="transmembrane region" description="Helical" evidence="6">
    <location>
        <begin position="51"/>
        <end position="68"/>
    </location>
</feature>
<evidence type="ECO:0000259" key="7">
    <source>
        <dbReference type="PROSITE" id="PS50850"/>
    </source>
</evidence>
<dbReference type="AlphaFoldDB" id="W3XFK7"/>
<feature type="transmembrane region" description="Helical" evidence="6">
    <location>
        <begin position="94"/>
        <end position="114"/>
    </location>
</feature>
<evidence type="ECO:0000256" key="5">
    <source>
        <dbReference type="ARBA" id="ARBA00023136"/>
    </source>
</evidence>
<dbReference type="OMA" id="HMSSENA"/>
<evidence type="ECO:0000256" key="1">
    <source>
        <dbReference type="ARBA" id="ARBA00004141"/>
    </source>
</evidence>
<reference evidence="9" key="1">
    <citation type="journal article" date="2015" name="BMC Genomics">
        <title>Genomic and transcriptomic analysis of the endophytic fungus Pestalotiopsis fici reveals its lifestyle and high potential for synthesis of natural products.</title>
        <authorList>
            <person name="Wang X."/>
            <person name="Zhang X."/>
            <person name="Liu L."/>
            <person name="Xiang M."/>
            <person name="Wang W."/>
            <person name="Sun X."/>
            <person name="Che Y."/>
            <person name="Guo L."/>
            <person name="Liu G."/>
            <person name="Guo L."/>
            <person name="Wang C."/>
            <person name="Yin W.B."/>
            <person name="Stadler M."/>
            <person name="Zhang X."/>
            <person name="Liu X."/>
        </authorList>
    </citation>
    <scope>NUCLEOTIDE SEQUENCE [LARGE SCALE GENOMIC DNA]</scope>
    <source>
        <strain evidence="9">W106-1 / CGMCC3.15140</strain>
    </source>
</reference>
<name>W3XFK7_PESFW</name>
<evidence type="ECO:0000256" key="2">
    <source>
        <dbReference type="ARBA" id="ARBA00022448"/>
    </source>
</evidence>
<protein>
    <recommendedName>
        <fullName evidence="7">Major facilitator superfamily (MFS) profile domain-containing protein</fullName>
    </recommendedName>
</protein>
<dbReference type="RefSeq" id="XP_007829680.1">
    <property type="nucleotide sequence ID" value="XM_007831489.1"/>
</dbReference>
<dbReference type="GeneID" id="19267921"/>
<dbReference type="Pfam" id="PF07690">
    <property type="entry name" value="MFS_1"/>
    <property type="match status" value="1"/>
</dbReference>
<dbReference type="InterPro" id="IPR011701">
    <property type="entry name" value="MFS"/>
</dbReference>
<keyword evidence="9" id="KW-1185">Reference proteome</keyword>
<accession>W3XFK7</accession>
<evidence type="ECO:0000256" key="4">
    <source>
        <dbReference type="ARBA" id="ARBA00022989"/>
    </source>
</evidence>
<dbReference type="Proteomes" id="UP000030651">
    <property type="component" value="Unassembled WGS sequence"/>
</dbReference>
<dbReference type="Gene3D" id="1.20.1250.20">
    <property type="entry name" value="MFS general substrate transporter like domains"/>
    <property type="match status" value="1"/>
</dbReference>
<evidence type="ECO:0000313" key="9">
    <source>
        <dbReference type="Proteomes" id="UP000030651"/>
    </source>
</evidence>
<keyword evidence="4 6" id="KW-1133">Transmembrane helix</keyword>
<dbReference type="eggNOG" id="KOG2533">
    <property type="taxonomic scope" value="Eukaryota"/>
</dbReference>
<proteinExistence type="predicted"/>
<dbReference type="InterPro" id="IPR020846">
    <property type="entry name" value="MFS_dom"/>
</dbReference>
<dbReference type="PANTHER" id="PTHR43791">
    <property type="entry name" value="PERMEASE-RELATED"/>
    <property type="match status" value="1"/>
</dbReference>
<dbReference type="InterPro" id="IPR036259">
    <property type="entry name" value="MFS_trans_sf"/>
</dbReference>
<gene>
    <name evidence="8" type="ORF">PFICI_02908</name>
</gene>
<dbReference type="PROSITE" id="PS50850">
    <property type="entry name" value="MFS"/>
    <property type="match status" value="1"/>
</dbReference>
<dbReference type="EMBL" id="KI912110">
    <property type="protein sequence ID" value="ETS84883.1"/>
    <property type="molecule type" value="Genomic_DNA"/>
</dbReference>
<dbReference type="InParanoid" id="W3XFK7"/>
<comment type="subcellular location">
    <subcellularLocation>
        <location evidence="1">Membrane</location>
        <topology evidence="1">Multi-pass membrane protein</topology>
    </subcellularLocation>
</comment>
<dbReference type="SUPFAM" id="SSF103473">
    <property type="entry name" value="MFS general substrate transporter"/>
    <property type="match status" value="1"/>
</dbReference>
<dbReference type="GO" id="GO:0022857">
    <property type="term" value="F:transmembrane transporter activity"/>
    <property type="evidence" value="ECO:0007669"/>
    <property type="project" value="InterPro"/>
</dbReference>
<evidence type="ECO:0000256" key="6">
    <source>
        <dbReference type="SAM" id="Phobius"/>
    </source>
</evidence>
<keyword evidence="3 6" id="KW-0812">Transmembrane</keyword>
<keyword evidence="5 6" id="KW-0472">Membrane</keyword>
<evidence type="ECO:0000256" key="3">
    <source>
        <dbReference type="ARBA" id="ARBA00022692"/>
    </source>
</evidence>
<dbReference type="KEGG" id="pfy:PFICI_02908"/>
<keyword evidence="2" id="KW-0813">Transport</keyword>
<dbReference type="GO" id="GO:0016020">
    <property type="term" value="C:membrane"/>
    <property type="evidence" value="ECO:0007669"/>
    <property type="project" value="UniProtKB-SubCell"/>
</dbReference>
<organism evidence="8 9">
    <name type="scientific">Pestalotiopsis fici (strain W106-1 / CGMCC3.15140)</name>
    <dbReference type="NCBI Taxonomy" id="1229662"/>
    <lineage>
        <taxon>Eukaryota</taxon>
        <taxon>Fungi</taxon>
        <taxon>Dikarya</taxon>
        <taxon>Ascomycota</taxon>
        <taxon>Pezizomycotina</taxon>
        <taxon>Sordariomycetes</taxon>
        <taxon>Xylariomycetidae</taxon>
        <taxon>Amphisphaeriales</taxon>
        <taxon>Sporocadaceae</taxon>
        <taxon>Pestalotiopsis</taxon>
    </lineage>
</organism>
<feature type="domain" description="Major facilitator superfamily (MFS) profile" evidence="7">
    <location>
        <begin position="55"/>
        <end position="180"/>
    </location>
</feature>
<feature type="transmembrane region" description="Helical" evidence="6">
    <location>
        <begin position="147"/>
        <end position="168"/>
    </location>
</feature>
<dbReference type="OrthoDB" id="4778499at2759"/>